<feature type="transmembrane region" description="Helical" evidence="1">
    <location>
        <begin position="58"/>
        <end position="79"/>
    </location>
</feature>
<dbReference type="OrthoDB" id="149032at2"/>
<dbReference type="PANTHER" id="PTHR43471">
    <property type="entry name" value="ABC TRANSPORTER PERMEASE"/>
    <property type="match status" value="1"/>
</dbReference>
<dbReference type="GO" id="GO:0140359">
    <property type="term" value="F:ABC-type transporter activity"/>
    <property type="evidence" value="ECO:0007669"/>
    <property type="project" value="InterPro"/>
</dbReference>
<reference evidence="2 3" key="1">
    <citation type="submission" date="2013-06" db="EMBL/GenBank/DDBJ databases">
        <authorList>
            <person name="Weinstock G."/>
            <person name="Sodergren E."/>
            <person name="Lobos E.A."/>
            <person name="Fulton L."/>
            <person name="Fulton R."/>
            <person name="Courtney L."/>
            <person name="Fronick C."/>
            <person name="O'Laughlin M."/>
            <person name="Godfrey J."/>
            <person name="Wilson R.M."/>
            <person name="Miner T."/>
            <person name="Farmer C."/>
            <person name="Delehaunty K."/>
            <person name="Cordes M."/>
            <person name="Minx P."/>
            <person name="Tomlinson C."/>
            <person name="Chen J."/>
            <person name="Wollam A."/>
            <person name="Pepin K.H."/>
            <person name="Bhonagiri V."/>
            <person name="Zhang X."/>
            <person name="Warren W."/>
            <person name="Mitreva M."/>
            <person name="Mardis E.R."/>
            <person name="Wilson R.K."/>
        </authorList>
    </citation>
    <scope>NUCLEOTIDE SEQUENCE [LARGE SCALE GENOMIC DNA]</scope>
    <source>
        <strain evidence="2 3">F0510</strain>
    </source>
</reference>
<feature type="transmembrane region" description="Helical" evidence="1">
    <location>
        <begin position="25"/>
        <end position="46"/>
    </location>
</feature>
<dbReference type="HOGENOM" id="CLU_741225_0_0_11"/>
<keyword evidence="1" id="KW-0812">Transmembrane</keyword>
<keyword evidence="1" id="KW-1133">Transmembrane helix</keyword>
<feature type="transmembrane region" description="Helical" evidence="1">
    <location>
        <begin position="320"/>
        <end position="341"/>
    </location>
</feature>
<comment type="caution">
    <text evidence="2">The sequence shown here is derived from an EMBL/GenBank/DDBJ whole genome shotgun (WGS) entry which is preliminary data.</text>
</comment>
<feature type="transmembrane region" description="Helical" evidence="1">
    <location>
        <begin position="112"/>
        <end position="137"/>
    </location>
</feature>
<dbReference type="EMBL" id="AWSD01000199">
    <property type="protein sequence ID" value="ERH18294.1"/>
    <property type="molecule type" value="Genomic_DNA"/>
</dbReference>
<name>U1Q892_9ACTO</name>
<evidence type="ECO:0000313" key="3">
    <source>
        <dbReference type="Proteomes" id="UP000016498"/>
    </source>
</evidence>
<evidence type="ECO:0000256" key="1">
    <source>
        <dbReference type="SAM" id="Phobius"/>
    </source>
</evidence>
<dbReference type="PATRIC" id="fig|1227262.3.peg.1527"/>
<organism evidence="2 3">
    <name type="scientific">Actinomyces johnsonii F0510</name>
    <dbReference type="NCBI Taxonomy" id="1227262"/>
    <lineage>
        <taxon>Bacteria</taxon>
        <taxon>Bacillati</taxon>
        <taxon>Actinomycetota</taxon>
        <taxon>Actinomycetes</taxon>
        <taxon>Actinomycetales</taxon>
        <taxon>Actinomycetaceae</taxon>
        <taxon>Actinomyces</taxon>
    </lineage>
</organism>
<feature type="transmembrane region" description="Helical" evidence="1">
    <location>
        <begin position="143"/>
        <end position="164"/>
    </location>
</feature>
<dbReference type="AlphaFoldDB" id="U1Q892"/>
<protein>
    <recommendedName>
        <fullName evidence="4">ABC transporter permease</fullName>
    </recommendedName>
</protein>
<dbReference type="RefSeq" id="WP_021606498.1">
    <property type="nucleotide sequence ID" value="NZ_KE951695.1"/>
</dbReference>
<evidence type="ECO:0000313" key="2">
    <source>
        <dbReference type="EMBL" id="ERH18294.1"/>
    </source>
</evidence>
<sequence>MTWTGVRTIMVLELRQRVRATRWRVMLGIWLAVLILLCGGMTIALLETTGAPPKDHLTSLYDLVVCFVLGIGLIVAPTLSATSINGDRTDATLALLQATALRSQEIVVGKLLAAWGAAIAFLGVAAPFLLILTIAGGSHWQALLAHLVILGVTLGAVCAIGLGFSSLTARPSASAVLTYIVVAALTVGTPLATTIASSLVTGKQTVVTYEVDYTNSTDDKLVCRPDPDVETREVTRTNRIWWMLAPNPFVALGDATAHAPIQPALDHHSVGNSLLTSTGLGVDSMRDPKPDRVIHNYCEGDSFYDDPFGSSTTDSRTKHLVFWPASLVALAALGAGGVVVASRRLRVPAGKLPRGVRLA</sequence>
<gene>
    <name evidence="2" type="ORF">HMPREF1549_01862</name>
</gene>
<dbReference type="Proteomes" id="UP000016498">
    <property type="component" value="Unassembled WGS sequence"/>
</dbReference>
<feature type="transmembrane region" description="Helical" evidence="1">
    <location>
        <begin position="176"/>
        <end position="200"/>
    </location>
</feature>
<proteinExistence type="predicted"/>
<dbReference type="Pfam" id="PF12679">
    <property type="entry name" value="ABC2_membrane_2"/>
    <property type="match status" value="1"/>
</dbReference>
<accession>U1Q892</accession>
<dbReference type="GO" id="GO:0005886">
    <property type="term" value="C:plasma membrane"/>
    <property type="evidence" value="ECO:0007669"/>
    <property type="project" value="UniProtKB-SubCell"/>
</dbReference>
<keyword evidence="1" id="KW-0472">Membrane</keyword>
<evidence type="ECO:0008006" key="4">
    <source>
        <dbReference type="Google" id="ProtNLM"/>
    </source>
</evidence>